<evidence type="ECO:0008006" key="5">
    <source>
        <dbReference type="Google" id="ProtNLM"/>
    </source>
</evidence>
<dbReference type="PANTHER" id="PTHR12526">
    <property type="entry name" value="GLYCOSYLTRANSFERASE"/>
    <property type="match status" value="1"/>
</dbReference>
<feature type="domain" description="Glycosyl transferase family 1" evidence="1">
    <location>
        <begin position="189"/>
        <end position="336"/>
    </location>
</feature>
<gene>
    <name evidence="3" type="ORF">CJD36_007525</name>
</gene>
<evidence type="ECO:0000313" key="4">
    <source>
        <dbReference type="Proteomes" id="UP000239872"/>
    </source>
</evidence>
<dbReference type="AlphaFoldDB" id="A0A2S7SYE5"/>
<dbReference type="Proteomes" id="UP000239872">
    <property type="component" value="Unassembled WGS sequence"/>
</dbReference>
<evidence type="ECO:0000259" key="1">
    <source>
        <dbReference type="Pfam" id="PF00534"/>
    </source>
</evidence>
<sequence length="410" mass="45555">MANNRSIAFLCHPYHRGGVTRWMADAAIAYADKGYTVYFATLEPTITFFSGEGRETMLQLLTRTNNSVIAGSIKVGREFEFGAPEYLEYIYKKTLLATVPQGVPVILSDDKSVWAAAVSLHQTYPIVGVLHADENAYYELTRKYHKLTDILVSVSARVQRTVKERYPDVPADKLFVIPCGVHLPPVNQRSHKEDTLQLIYVGRVNDYQKRSGDLLKIAASLREKNISFNLNIIGDGAAYKTNLENQFKQAGLNDSVTFRGWLSQTEVKDYLQKADVMILPSDFEGMPIAMMEGLASGCGFVGTRVSGIEDYENDALAQDCFRVYEIGDILDAVIKIQQVAAIPLAARHKAARQLAESQFSMDNCLTNYDKAIATIKPRAYSVGSASISPIAVLKSRVMAMARAMKVKRSR</sequence>
<evidence type="ECO:0000259" key="2">
    <source>
        <dbReference type="Pfam" id="PF13439"/>
    </source>
</evidence>
<dbReference type="OrthoDB" id="7560678at2"/>
<comment type="caution">
    <text evidence="3">The sequence shown here is derived from an EMBL/GenBank/DDBJ whole genome shotgun (WGS) entry which is preliminary data.</text>
</comment>
<protein>
    <recommendedName>
        <fullName evidence="5">Glycosyl transferase family 1 domain-containing protein</fullName>
    </recommendedName>
</protein>
<organism evidence="3 4">
    <name type="scientific">Flavipsychrobacter stenotrophus</name>
    <dbReference type="NCBI Taxonomy" id="2077091"/>
    <lineage>
        <taxon>Bacteria</taxon>
        <taxon>Pseudomonadati</taxon>
        <taxon>Bacteroidota</taxon>
        <taxon>Chitinophagia</taxon>
        <taxon>Chitinophagales</taxon>
        <taxon>Chitinophagaceae</taxon>
        <taxon>Flavipsychrobacter</taxon>
    </lineage>
</organism>
<feature type="domain" description="Glycosyltransferase subfamily 4-like N-terminal" evidence="2">
    <location>
        <begin position="17"/>
        <end position="182"/>
    </location>
</feature>
<reference evidence="3 4" key="1">
    <citation type="submission" date="2018-01" db="EMBL/GenBank/DDBJ databases">
        <title>A novel member of the phylum Bacteroidetes isolated from glacier ice.</title>
        <authorList>
            <person name="Liu Q."/>
            <person name="Xin Y.-H."/>
        </authorList>
    </citation>
    <scope>NUCLEOTIDE SEQUENCE [LARGE SCALE GENOMIC DNA]</scope>
    <source>
        <strain evidence="3 4">RB1R16</strain>
    </source>
</reference>
<dbReference type="SUPFAM" id="SSF53756">
    <property type="entry name" value="UDP-Glycosyltransferase/glycogen phosphorylase"/>
    <property type="match status" value="1"/>
</dbReference>
<keyword evidence="4" id="KW-1185">Reference proteome</keyword>
<dbReference type="RefSeq" id="WP_105038517.1">
    <property type="nucleotide sequence ID" value="NZ_PPSL01000002.1"/>
</dbReference>
<accession>A0A2S7SYE5</accession>
<evidence type="ECO:0000313" key="3">
    <source>
        <dbReference type="EMBL" id="PQJ11637.1"/>
    </source>
</evidence>
<dbReference type="GO" id="GO:0016757">
    <property type="term" value="F:glycosyltransferase activity"/>
    <property type="evidence" value="ECO:0007669"/>
    <property type="project" value="InterPro"/>
</dbReference>
<proteinExistence type="predicted"/>
<dbReference type="PANTHER" id="PTHR12526:SF630">
    <property type="entry name" value="GLYCOSYLTRANSFERASE"/>
    <property type="match status" value="1"/>
</dbReference>
<dbReference type="Pfam" id="PF13439">
    <property type="entry name" value="Glyco_transf_4"/>
    <property type="match status" value="1"/>
</dbReference>
<dbReference type="Gene3D" id="3.40.50.2000">
    <property type="entry name" value="Glycogen Phosphorylase B"/>
    <property type="match status" value="2"/>
</dbReference>
<dbReference type="EMBL" id="PPSL01000002">
    <property type="protein sequence ID" value="PQJ11637.1"/>
    <property type="molecule type" value="Genomic_DNA"/>
</dbReference>
<dbReference type="InterPro" id="IPR028098">
    <property type="entry name" value="Glyco_trans_4-like_N"/>
</dbReference>
<dbReference type="Pfam" id="PF00534">
    <property type="entry name" value="Glycos_transf_1"/>
    <property type="match status" value="1"/>
</dbReference>
<name>A0A2S7SYE5_9BACT</name>
<dbReference type="InterPro" id="IPR001296">
    <property type="entry name" value="Glyco_trans_1"/>
</dbReference>